<organism evidence="1 2">
    <name type="scientific">Vogesella oryzagri</name>
    <dbReference type="NCBI Taxonomy" id="3160864"/>
    <lineage>
        <taxon>Bacteria</taxon>
        <taxon>Pseudomonadati</taxon>
        <taxon>Pseudomonadota</taxon>
        <taxon>Betaproteobacteria</taxon>
        <taxon>Neisseriales</taxon>
        <taxon>Chromobacteriaceae</taxon>
        <taxon>Vogesella</taxon>
    </lineage>
</organism>
<gene>
    <name evidence="1" type="ORF">ABNW52_13605</name>
</gene>
<dbReference type="EMBL" id="JBEFLD010000007">
    <property type="protein sequence ID" value="MEQ6291649.1"/>
    <property type="molecule type" value="Genomic_DNA"/>
</dbReference>
<dbReference type="Proteomes" id="UP001433638">
    <property type="component" value="Unassembled WGS sequence"/>
</dbReference>
<accession>A0ABV1M5Y9</accession>
<comment type="caution">
    <text evidence="1">The sequence shown here is derived from an EMBL/GenBank/DDBJ whole genome shotgun (WGS) entry which is preliminary data.</text>
</comment>
<dbReference type="SUPFAM" id="SSF54637">
    <property type="entry name" value="Thioesterase/thiol ester dehydrase-isomerase"/>
    <property type="match status" value="1"/>
</dbReference>
<evidence type="ECO:0000313" key="2">
    <source>
        <dbReference type="Proteomes" id="UP001433638"/>
    </source>
</evidence>
<dbReference type="Gene3D" id="3.10.129.10">
    <property type="entry name" value="Hotdog Thioesterase"/>
    <property type="match status" value="1"/>
</dbReference>
<dbReference type="Pfam" id="PF14539">
    <property type="entry name" value="DUF4442"/>
    <property type="match status" value="1"/>
</dbReference>
<sequence>MQLFKQSFHAIAMHHRLAKTIFNLWPPFLGAGIRVGRISPDWRQVEVRLRLGLTNRNYVGVHYGGSLYSMTDPFFMLMTLKNLGKDYIVWDKAGSIDYIKPGRGTVTAHFQLDADWLEQARAATADGSKHLPELCVDITDRHGEVVARVHKTLYIRRKQDR</sequence>
<dbReference type="InterPro" id="IPR029069">
    <property type="entry name" value="HotDog_dom_sf"/>
</dbReference>
<keyword evidence="2" id="KW-1185">Reference proteome</keyword>
<evidence type="ECO:0000313" key="1">
    <source>
        <dbReference type="EMBL" id="MEQ6291649.1"/>
    </source>
</evidence>
<name>A0ABV1M5Y9_9NEIS</name>
<dbReference type="InterPro" id="IPR027961">
    <property type="entry name" value="DUF4442"/>
</dbReference>
<protein>
    <submittedName>
        <fullName evidence="1">DUF4442 domain-containing protein</fullName>
    </submittedName>
</protein>
<proteinExistence type="predicted"/>
<dbReference type="RefSeq" id="WP_349588806.1">
    <property type="nucleotide sequence ID" value="NZ_JBEFLD010000007.1"/>
</dbReference>
<reference evidence="1" key="1">
    <citation type="submission" date="2024-06" db="EMBL/GenBank/DDBJ databases">
        <title>Genome sequence of Vogesella sp. MAHUQ-64.</title>
        <authorList>
            <person name="Huq M.A."/>
        </authorList>
    </citation>
    <scope>NUCLEOTIDE SEQUENCE</scope>
    <source>
        <strain evidence="1">MAHUQ-64</strain>
    </source>
</reference>